<dbReference type="FunFam" id="3.40.50.300:FF:001301">
    <property type="entry name" value="Structural maintenance of chromosomes 5"/>
    <property type="match status" value="1"/>
</dbReference>
<dbReference type="InterPro" id="IPR038729">
    <property type="entry name" value="Rad50/SbcC_AAA"/>
</dbReference>
<dbReference type="GO" id="GO:0003697">
    <property type="term" value="F:single-stranded DNA binding"/>
    <property type="evidence" value="ECO:0007669"/>
    <property type="project" value="TreeGrafter"/>
</dbReference>
<evidence type="ECO:0000256" key="9">
    <source>
        <dbReference type="ARBA" id="ARBA00023242"/>
    </source>
</evidence>
<dbReference type="Proteomes" id="UP000504633">
    <property type="component" value="Unplaced"/>
</dbReference>
<comment type="subcellular location">
    <subcellularLocation>
        <location evidence="2">Chromosome</location>
    </subcellularLocation>
    <subcellularLocation>
        <location evidence="1">Nucleus</location>
    </subcellularLocation>
</comment>
<evidence type="ECO:0000256" key="6">
    <source>
        <dbReference type="ARBA" id="ARBA00022741"/>
    </source>
</evidence>
<keyword evidence="12" id="KW-1185">Reference proteome</keyword>
<comment type="similarity">
    <text evidence="3">Belongs to the SMC family. SMC5 subfamily.</text>
</comment>
<protein>
    <recommendedName>
        <fullName evidence="4">Structural maintenance of chromosomes protein 5</fullName>
    </recommendedName>
</protein>
<dbReference type="RefSeq" id="XP_030080838.1">
    <property type="nucleotide sequence ID" value="XM_030224978.1"/>
</dbReference>
<dbReference type="KEGG" id="dhe:111604323"/>
<organism evidence="12 13">
    <name type="scientific">Drosophila hydei</name>
    <name type="common">Fruit fly</name>
    <dbReference type="NCBI Taxonomy" id="7224"/>
    <lineage>
        <taxon>Eukaryota</taxon>
        <taxon>Metazoa</taxon>
        <taxon>Ecdysozoa</taxon>
        <taxon>Arthropoda</taxon>
        <taxon>Hexapoda</taxon>
        <taxon>Insecta</taxon>
        <taxon>Pterygota</taxon>
        <taxon>Neoptera</taxon>
        <taxon>Endopterygota</taxon>
        <taxon>Diptera</taxon>
        <taxon>Brachycera</taxon>
        <taxon>Muscomorpha</taxon>
        <taxon>Ephydroidea</taxon>
        <taxon>Drosophilidae</taxon>
        <taxon>Drosophila</taxon>
    </lineage>
</organism>
<dbReference type="OrthoDB" id="10254973at2759"/>
<dbReference type="Gene3D" id="3.40.50.300">
    <property type="entry name" value="P-loop containing nucleotide triphosphate hydrolases"/>
    <property type="match status" value="2"/>
</dbReference>
<dbReference type="SUPFAM" id="SSF52540">
    <property type="entry name" value="P-loop containing nucleoside triphosphate hydrolases"/>
    <property type="match status" value="1"/>
</dbReference>
<evidence type="ECO:0000256" key="7">
    <source>
        <dbReference type="ARBA" id="ARBA00022840"/>
    </source>
</evidence>
<dbReference type="InterPro" id="IPR027417">
    <property type="entry name" value="P-loop_NTPase"/>
</dbReference>
<keyword evidence="5" id="KW-0158">Chromosome</keyword>
<dbReference type="GeneID" id="111604323"/>
<dbReference type="Pfam" id="PF13476">
    <property type="entry name" value="AAA_23"/>
    <property type="match status" value="1"/>
</dbReference>
<keyword evidence="9" id="KW-0539">Nucleus</keyword>
<evidence type="ECO:0000256" key="5">
    <source>
        <dbReference type="ARBA" id="ARBA00022454"/>
    </source>
</evidence>
<keyword evidence="7" id="KW-0067">ATP-binding</keyword>
<keyword evidence="8 10" id="KW-0175">Coiled coil</keyword>
<dbReference type="OMA" id="RFWTSQP"/>
<keyword evidence="6" id="KW-0547">Nucleotide-binding</keyword>
<dbReference type="GO" id="GO:0000724">
    <property type="term" value="P:double-strand break repair via homologous recombination"/>
    <property type="evidence" value="ECO:0007669"/>
    <property type="project" value="TreeGrafter"/>
</dbReference>
<sequence>MIGRIKSVYCKDFVSYSEITFYPKKYFNVLTGPNGTGKSTIVSAIVLGLGGDPQLLDRSSSIADYIQSGKNAATIIITIFGRNDQSTEAFKRMINHNGESRFFVNTKEFSKTKYLSFIAAYNIQVNNLCQFLPQDRVQDFSKMNPQELLVNTMSSVCDNQLIRSFTDLKEMRIKQLSAQADREKQNDKLQQEQNRLEQLQVSIDQYQERQEILQKLNLYKAKKLWTEVKSSEEKIDNYKSQLDKAKEDYNVAKKAFEEEKGAQEEILKLNADLRKKTTEQRNIQQSTKSINEVDKIKYLLETKQHELQLFNDTKSEALNELEKRKETIIKTRETTMSHYNKRRELETQLNDEKIPEITALCHKIDRLENMKSQKIEELRVRNPNLFKAMNWVAQNKQKYSCNIYDPMIFELRIKSEEGAMYLENVVRQRDLFAFACEDKNDMSDLINELCVKQKLSVNVIYCAPAEKCLFKPTVPITELTQMGFNAYLVDLVTGPIPLINKLCGTYQIHNIPIGKDEVSKFTACVPKSIRIYFGGNKKYSVMASRYRADLMLTESIIKKKNQLITLDLNQINSLKERHAKSILEKDHIRNTLRDIDNEFDRLQIVLRQEGDAKKRIEQKLSHFSNLADEISKLQSKVNMINKSFASSDNIKKTFEKAVLVDLKKIFQIEQHLHNSLELTDKLMKGKKVSKIMEIAHLQQQESQINTLKEREDQFLKASTLVNKLTGLLQSKSEELNSKTVELRHLCSGKLPSNDDFPFKNDFDQLSNLNLEQIYETIVEFQARLDCMKNLNSETITDFRQRQTEVEELKKVIEMKSNQEKNIDAEIITLYNNWEPQLTKLIETINNKFSEFMDSLSYVGEVVLSRKDKSDFDSYGIQIMVKYRKDAKLQTLDKYIQSGGERAVAIAIYSLSLQHITHVPFRCVDEINQGMDAKNERHIFNLLLKEATKDGSAQYLFVTPKLLLDLNYNDRLCVSVVHNSGSIKSDVVFPLC</sequence>
<feature type="coiled-coil region" evidence="10">
    <location>
        <begin position="173"/>
        <end position="272"/>
    </location>
</feature>
<evidence type="ECO:0000256" key="1">
    <source>
        <dbReference type="ARBA" id="ARBA00004123"/>
    </source>
</evidence>
<evidence type="ECO:0000313" key="12">
    <source>
        <dbReference type="Proteomes" id="UP000504633"/>
    </source>
</evidence>
<evidence type="ECO:0000256" key="10">
    <source>
        <dbReference type="SAM" id="Coils"/>
    </source>
</evidence>
<dbReference type="CTD" id="23137"/>
<dbReference type="PANTHER" id="PTHR45916:SF1">
    <property type="entry name" value="STRUCTURAL MAINTENANCE OF CHROMOSOMES PROTEIN 5"/>
    <property type="match status" value="1"/>
</dbReference>
<evidence type="ECO:0000256" key="4">
    <source>
        <dbReference type="ARBA" id="ARBA00018687"/>
    </source>
</evidence>
<proteinExistence type="inferred from homology"/>
<accession>A0A6J2SSV4</accession>
<evidence type="ECO:0000313" key="13">
    <source>
        <dbReference type="RefSeq" id="XP_030080838.1"/>
    </source>
</evidence>
<evidence type="ECO:0000256" key="3">
    <source>
        <dbReference type="ARBA" id="ARBA00010171"/>
    </source>
</evidence>
<evidence type="ECO:0000259" key="11">
    <source>
        <dbReference type="Pfam" id="PF13476"/>
    </source>
</evidence>
<reference evidence="13" key="1">
    <citation type="submission" date="2025-08" db="UniProtKB">
        <authorList>
            <consortium name="RefSeq"/>
        </authorList>
    </citation>
    <scope>IDENTIFICATION</scope>
    <source>
        <strain evidence="13">15085-1641.00</strain>
        <tissue evidence="13">Whole body</tissue>
    </source>
</reference>
<dbReference type="GO" id="GO:0005634">
    <property type="term" value="C:nucleus"/>
    <property type="evidence" value="ECO:0007669"/>
    <property type="project" value="UniProtKB-SubCell"/>
</dbReference>
<dbReference type="AlphaFoldDB" id="A0A6J2SSV4"/>
<evidence type="ECO:0000256" key="8">
    <source>
        <dbReference type="ARBA" id="ARBA00023054"/>
    </source>
</evidence>
<name>A0A6J2SSV4_DROHY</name>
<feature type="domain" description="Rad50/SbcC-type AAA" evidence="11">
    <location>
        <begin position="8"/>
        <end position="213"/>
    </location>
</feature>
<dbReference type="GO" id="GO:0005524">
    <property type="term" value="F:ATP binding"/>
    <property type="evidence" value="ECO:0007669"/>
    <property type="project" value="UniProtKB-KW"/>
</dbReference>
<dbReference type="PANTHER" id="PTHR45916">
    <property type="entry name" value="STRUCTURAL MAINTENANCE OF CHROMOSOMES PROTEIN 5"/>
    <property type="match status" value="1"/>
</dbReference>
<dbReference type="GO" id="GO:0016887">
    <property type="term" value="F:ATP hydrolysis activity"/>
    <property type="evidence" value="ECO:0007669"/>
    <property type="project" value="InterPro"/>
</dbReference>
<gene>
    <name evidence="13" type="primary">LOC111604323</name>
</gene>
<dbReference type="GO" id="GO:0030915">
    <property type="term" value="C:Smc5-Smc6 complex"/>
    <property type="evidence" value="ECO:0007669"/>
    <property type="project" value="TreeGrafter"/>
</dbReference>
<evidence type="ECO:0000256" key="2">
    <source>
        <dbReference type="ARBA" id="ARBA00004286"/>
    </source>
</evidence>